<accession>A0ABR9F9E6</accession>
<keyword evidence="3" id="KW-1185">Reference proteome</keyword>
<proteinExistence type="predicted"/>
<name>A0ABR9F9E6_9GAMM</name>
<evidence type="ECO:0000313" key="2">
    <source>
        <dbReference type="EMBL" id="MBE0402651.1"/>
    </source>
</evidence>
<keyword evidence="1" id="KW-0812">Transmembrane</keyword>
<reference evidence="2 3" key="1">
    <citation type="submission" date="2020-07" db="EMBL/GenBank/DDBJ databases">
        <title>Halophilic bacteria isolated from french cheeses.</title>
        <authorList>
            <person name="Kothe C.I."/>
            <person name="Farah-Kraiem B."/>
            <person name="Renault P."/>
            <person name="Dridi B."/>
        </authorList>
    </citation>
    <scope>NUCLEOTIDE SEQUENCE [LARGE SCALE GENOMIC DNA]</scope>
    <source>
        <strain evidence="2 3">FME16</strain>
    </source>
</reference>
<dbReference type="RefSeq" id="WP_192526718.1">
    <property type="nucleotide sequence ID" value="NZ_RRZC01000002.1"/>
</dbReference>
<gene>
    <name evidence="2" type="ORF">EI163_03610</name>
</gene>
<keyword evidence="1" id="KW-1133">Transmembrane helix</keyword>
<keyword evidence="1" id="KW-0472">Membrane</keyword>
<protein>
    <submittedName>
        <fullName evidence="2">Uncharacterized protein</fullName>
    </submittedName>
</protein>
<sequence length="202" mass="22536">MKCLLLLPDFYQSGEINVWGDGMSLPMPVSVCKDIPLRELPDCFVLGIPESLLRANIEQDFVYAQYVRLDSKRSVLSFSIRGGNDKSGRTVGLTILQLLDKGEPLIFPPEAPSSLPDSIGEKNTIENRIGAMMRSLQSDSFSNIKDMISAVEKYPKLRSFASEHVDSLAQKPQWTPNKKKGYSFMIGFLVVLLLLAILIIEL</sequence>
<dbReference type="EMBL" id="RRZC01000002">
    <property type="protein sequence ID" value="MBE0402651.1"/>
    <property type="molecule type" value="Genomic_DNA"/>
</dbReference>
<feature type="transmembrane region" description="Helical" evidence="1">
    <location>
        <begin position="181"/>
        <end position="200"/>
    </location>
</feature>
<evidence type="ECO:0000313" key="3">
    <source>
        <dbReference type="Proteomes" id="UP000754821"/>
    </source>
</evidence>
<comment type="caution">
    <text evidence="2">The sequence shown here is derived from an EMBL/GenBank/DDBJ whole genome shotgun (WGS) entry which is preliminary data.</text>
</comment>
<organism evidence="2 3">
    <name type="scientific">Halomonas citrativorans</name>
    <dbReference type="NCBI Taxonomy" id="2742612"/>
    <lineage>
        <taxon>Bacteria</taxon>
        <taxon>Pseudomonadati</taxon>
        <taxon>Pseudomonadota</taxon>
        <taxon>Gammaproteobacteria</taxon>
        <taxon>Oceanospirillales</taxon>
        <taxon>Halomonadaceae</taxon>
        <taxon>Halomonas</taxon>
    </lineage>
</organism>
<dbReference type="Proteomes" id="UP000754821">
    <property type="component" value="Unassembled WGS sequence"/>
</dbReference>
<evidence type="ECO:0000256" key="1">
    <source>
        <dbReference type="SAM" id="Phobius"/>
    </source>
</evidence>